<dbReference type="RefSeq" id="XP_070902308.1">
    <property type="nucleotide sequence ID" value="XM_071039161.1"/>
</dbReference>
<feature type="region of interest" description="Disordered" evidence="1">
    <location>
        <begin position="1"/>
        <end position="33"/>
    </location>
</feature>
<evidence type="ECO:0000256" key="1">
    <source>
        <dbReference type="SAM" id="MobiDB-lite"/>
    </source>
</evidence>
<dbReference type="EMBL" id="JBFXLR010000008">
    <property type="protein sequence ID" value="KAL2856150.1"/>
    <property type="molecule type" value="Genomic_DNA"/>
</dbReference>
<organism evidence="2 3">
    <name type="scientific">Aspergillus pseudodeflectus</name>
    <dbReference type="NCBI Taxonomy" id="176178"/>
    <lineage>
        <taxon>Eukaryota</taxon>
        <taxon>Fungi</taxon>
        <taxon>Dikarya</taxon>
        <taxon>Ascomycota</taxon>
        <taxon>Pezizomycotina</taxon>
        <taxon>Eurotiomycetes</taxon>
        <taxon>Eurotiomycetidae</taxon>
        <taxon>Eurotiales</taxon>
        <taxon>Aspergillaceae</taxon>
        <taxon>Aspergillus</taxon>
        <taxon>Aspergillus subgen. Nidulantes</taxon>
    </lineage>
</organism>
<name>A0ABR4KV53_9EURO</name>
<keyword evidence="3" id="KW-1185">Reference proteome</keyword>
<dbReference type="Proteomes" id="UP001610444">
    <property type="component" value="Unassembled WGS sequence"/>
</dbReference>
<comment type="caution">
    <text evidence="2">The sequence shown here is derived from an EMBL/GenBank/DDBJ whole genome shotgun (WGS) entry which is preliminary data.</text>
</comment>
<feature type="compositionally biased region" description="Basic residues" evidence="1">
    <location>
        <begin position="1"/>
        <end position="10"/>
    </location>
</feature>
<accession>A0ABR4KV53</accession>
<proteinExistence type="predicted"/>
<sequence length="818" mass="90955">MPSKSLHTRWKSVSGPLPVRSSHVPSGAKTGITQVGPAKEHLALELEKLYWEGVRHELENILYTLKTWQKDEFALVGLPEDSAESIHGYDTFLDQVNGQARAFAIRYQEERNRTGGSPAARNVSEQQAVQDAITDTIAEQTAAKMKAEVRRNLSSATKLSGIEEIARLLLQTAGFLDIDMMVKNRTADKSDKSAKRPGIPQLIAKSVSKSIEIGVFKCAKCHTPITGSMFTRGKDKLSSTTICEPCYYAHCYGDGAYVKLYKHSIIEDVIELTQQNKLCKCNTSIQSSVKIKGQPHVDIGFCPVTNVRYSITHKKYDGLRESAGLLPARRAPTSPLRRAVSKFRNQARVGDVAKTYLPDTAAAKISRDTEVPLLFRECVEEAPFDHLDVALRVGAVMIENGQTSGALITLRNPPVYHEELQASSQETALRVDSDEKKSVWRWTQAPRPPQFYKVAMKQVVGAPFSGLFSPDTDEGKLELEVINLLVSALQMASSSGASDGERKGTIDVALAPVLDKLKARLSDRLKVYIGSIAGRLADSSTEVKWTPGTNNGFQFCSSLLDEAVFGPLVCGSGPANSPASPLYLISFRCPVMQEYPDQKVLSKFDVPRGLVEEYVKNFFFGRFNDADIIDSLQEYWLDWGSFSGGPLYKYQNVFPWDCSEAWKRCPTQCGKCNMAKHVWAFPFDTWSMITLHLQRAQSLYAPTFTSSVEYGKERMSSIEWVKSRYSILAASSALNQVAAAMAQSPTFRKMTTWLHTDSKLLRTNPSLARVKLGGIHRAQPFSHSFDPADRGHYFLSGSATLPRDEQIVHYEKARDDRM</sequence>
<protein>
    <submittedName>
        <fullName evidence="2">Uncharacterized protein</fullName>
    </submittedName>
</protein>
<reference evidence="2 3" key="1">
    <citation type="submission" date="2024-07" db="EMBL/GenBank/DDBJ databases">
        <title>Section-level genome sequencing and comparative genomics of Aspergillus sections Usti and Cavernicolus.</title>
        <authorList>
            <consortium name="Lawrence Berkeley National Laboratory"/>
            <person name="Nybo J.L."/>
            <person name="Vesth T.C."/>
            <person name="Theobald S."/>
            <person name="Frisvad J.C."/>
            <person name="Larsen T.O."/>
            <person name="Kjaerboelling I."/>
            <person name="Rothschild-Mancinelli K."/>
            <person name="Lyhne E.K."/>
            <person name="Kogle M.E."/>
            <person name="Barry K."/>
            <person name="Clum A."/>
            <person name="Na H."/>
            <person name="Ledsgaard L."/>
            <person name="Lin J."/>
            <person name="Lipzen A."/>
            <person name="Kuo A."/>
            <person name="Riley R."/>
            <person name="Mondo S."/>
            <person name="LaButti K."/>
            <person name="Haridas S."/>
            <person name="Pangalinan J."/>
            <person name="Salamov A.A."/>
            <person name="Simmons B.A."/>
            <person name="Magnuson J.K."/>
            <person name="Chen J."/>
            <person name="Drula E."/>
            <person name="Henrissat B."/>
            <person name="Wiebenga A."/>
            <person name="Lubbers R.J."/>
            <person name="Gomes A.C."/>
            <person name="Macurrencykelacurrency M.R."/>
            <person name="Stajich J."/>
            <person name="Grigoriev I.V."/>
            <person name="Mortensen U.H."/>
            <person name="De vries R.P."/>
            <person name="Baker S.E."/>
            <person name="Andersen M.R."/>
        </authorList>
    </citation>
    <scope>NUCLEOTIDE SEQUENCE [LARGE SCALE GENOMIC DNA]</scope>
    <source>
        <strain evidence="2 3">CBS 756.74</strain>
    </source>
</reference>
<evidence type="ECO:0000313" key="2">
    <source>
        <dbReference type="EMBL" id="KAL2856150.1"/>
    </source>
</evidence>
<evidence type="ECO:0000313" key="3">
    <source>
        <dbReference type="Proteomes" id="UP001610444"/>
    </source>
</evidence>
<dbReference type="GeneID" id="98154325"/>
<feature type="non-terminal residue" evidence="2">
    <location>
        <position position="818"/>
    </location>
</feature>
<gene>
    <name evidence="2" type="ORF">BJX68DRAFT_230046</name>
</gene>